<evidence type="ECO:0000256" key="4">
    <source>
        <dbReference type="ARBA" id="ARBA00022989"/>
    </source>
</evidence>
<comment type="caution">
    <text evidence="7">The sequence shown here is derived from an EMBL/GenBank/DDBJ whole genome shotgun (WGS) entry which is preliminary data.</text>
</comment>
<dbReference type="PANTHER" id="PTHR12385:SF98">
    <property type="entry name" value="CHOLINE TRANSPORTER-LIKE PROTEIN"/>
    <property type="match status" value="1"/>
</dbReference>
<feature type="transmembrane region" description="Helical" evidence="6">
    <location>
        <begin position="459"/>
        <end position="484"/>
    </location>
</feature>
<keyword evidence="3 6" id="KW-0812">Transmembrane</keyword>
<comment type="subcellular location">
    <subcellularLocation>
        <location evidence="6">Cell membrane</location>
        <topology evidence="6">Multi-pass membrane protein</topology>
    </subcellularLocation>
    <subcellularLocation>
        <location evidence="1">Membrane</location>
        <topology evidence="1">Multi-pass membrane protein</topology>
    </subcellularLocation>
</comment>
<feature type="transmembrane region" description="Helical" evidence="6">
    <location>
        <begin position="201"/>
        <end position="228"/>
    </location>
</feature>
<dbReference type="GO" id="GO:0005886">
    <property type="term" value="C:plasma membrane"/>
    <property type="evidence" value="ECO:0007669"/>
    <property type="project" value="UniProtKB-SubCell"/>
</dbReference>
<dbReference type="AlphaFoldDB" id="A0A0M0LR84"/>
<gene>
    <name evidence="7" type="ORF">Ctob_013395</name>
</gene>
<evidence type="ECO:0000256" key="5">
    <source>
        <dbReference type="ARBA" id="ARBA00023136"/>
    </source>
</evidence>
<feature type="transmembrane region" description="Helical" evidence="6">
    <location>
        <begin position="312"/>
        <end position="342"/>
    </location>
</feature>
<protein>
    <recommendedName>
        <fullName evidence="6">Choline transporter-like protein</fullName>
    </recommendedName>
</protein>
<comment type="similarity">
    <text evidence="2 6">Belongs to the CTL (choline transporter-like) family.</text>
</comment>
<dbReference type="GO" id="GO:0022857">
    <property type="term" value="F:transmembrane transporter activity"/>
    <property type="evidence" value="ECO:0007669"/>
    <property type="project" value="UniProtKB-UniRule"/>
</dbReference>
<dbReference type="EMBL" id="JWZX01000210">
    <property type="protein sequence ID" value="KOO53481.1"/>
    <property type="molecule type" value="Genomic_DNA"/>
</dbReference>
<evidence type="ECO:0000313" key="8">
    <source>
        <dbReference type="Proteomes" id="UP000037460"/>
    </source>
</evidence>
<reference evidence="8" key="1">
    <citation type="journal article" date="2015" name="PLoS Genet.">
        <title>Genome Sequence and Transcriptome Analyses of Chrysochromulina tobin: Metabolic Tools for Enhanced Algal Fitness in the Prominent Order Prymnesiales (Haptophyceae).</title>
        <authorList>
            <person name="Hovde B.T."/>
            <person name="Deodato C.R."/>
            <person name="Hunsperger H.M."/>
            <person name="Ryken S.A."/>
            <person name="Yost W."/>
            <person name="Jha R.K."/>
            <person name="Patterson J."/>
            <person name="Monnat R.J. Jr."/>
            <person name="Barlow S.B."/>
            <person name="Starkenburg S.R."/>
            <person name="Cattolico R.A."/>
        </authorList>
    </citation>
    <scope>NUCLEOTIDE SEQUENCE</scope>
    <source>
        <strain evidence="8">CCMP291</strain>
    </source>
</reference>
<dbReference type="InterPro" id="IPR007603">
    <property type="entry name" value="Choline_transptr-like"/>
</dbReference>
<feature type="transmembrane region" description="Helical" evidence="6">
    <location>
        <begin position="78"/>
        <end position="99"/>
    </location>
</feature>
<evidence type="ECO:0000256" key="1">
    <source>
        <dbReference type="ARBA" id="ARBA00004141"/>
    </source>
</evidence>
<comment type="function">
    <text evidence="6">Choline transporter.</text>
</comment>
<sequence>MVDESQCLKFITLDMTRTVTAEGSELELQFISALFGGLLGVATDVYLGGFEIVVCGVLTTLLVNILTMCLLRGCIRMLFYTTVLLLFVALALMNAIALAKSGMIEVPSLTQQALSRFHGLSLGGISLDLPAGAHSAASALASSSVFEKAALTAQAHWLLGAGAAGLFSLGVLLAVCMLWPKVETSLEICRTASKAVHENPALLALPFVATTLSLGVLAYLGLVTAYILTPDPETIAAQIDTLSEAFARRSIELSSQAAHLAASATQVAIAKINEIAARPTPLMDFDPASFDAAAAAIELPSLTPTSVAGATIAYQLLCCLWLLFFIDGLVYCVIAGTIAVWYEQRAEGGGMLHALWRMVSHHLGSVALGAAVLGAFSWLRAVLLYVQRQAVAPHSATPLSRYLVCCCGCCLWCLDRCLRYLTKFAYVYVASDGVPFCAAAVRTYRLLSAHPLQLMTNEAALAVLSLLLSLLIPLGCALLAYFAVLREWRDTLLLADVDLPEAPATTLAHLANWTFGLASPELVGDASAAVDAAIDSGLDSFKGYVSTLPDWDSSGPPSALNVALVSLALSFCITQMFRRVFAAAVDTLYVVCFFVEDEDALLRGRARIASPPPSPP</sequence>
<evidence type="ECO:0000256" key="6">
    <source>
        <dbReference type="RuleBase" id="RU368066"/>
    </source>
</evidence>
<name>A0A0M0LR84_9EUKA</name>
<evidence type="ECO:0000256" key="2">
    <source>
        <dbReference type="ARBA" id="ARBA00007168"/>
    </source>
</evidence>
<evidence type="ECO:0000313" key="7">
    <source>
        <dbReference type="EMBL" id="KOO53481.1"/>
    </source>
</evidence>
<dbReference type="Proteomes" id="UP000037460">
    <property type="component" value="Unassembled WGS sequence"/>
</dbReference>
<proteinExistence type="inferred from homology"/>
<dbReference type="Pfam" id="PF04515">
    <property type="entry name" value="Choline_transpo"/>
    <property type="match status" value="1"/>
</dbReference>
<dbReference type="PANTHER" id="PTHR12385">
    <property type="entry name" value="CHOLINE TRANSPORTER-LIKE (SLC FAMILY 44)"/>
    <property type="match status" value="1"/>
</dbReference>
<feature type="transmembrane region" description="Helical" evidence="6">
    <location>
        <begin position="157"/>
        <end position="180"/>
    </location>
</feature>
<keyword evidence="5 6" id="KW-0472">Membrane</keyword>
<organism evidence="7 8">
    <name type="scientific">Chrysochromulina tobinii</name>
    <dbReference type="NCBI Taxonomy" id="1460289"/>
    <lineage>
        <taxon>Eukaryota</taxon>
        <taxon>Haptista</taxon>
        <taxon>Haptophyta</taxon>
        <taxon>Prymnesiophyceae</taxon>
        <taxon>Prymnesiales</taxon>
        <taxon>Chrysochromulinaceae</taxon>
        <taxon>Chrysochromulina</taxon>
    </lineage>
</organism>
<evidence type="ECO:0000256" key="3">
    <source>
        <dbReference type="ARBA" id="ARBA00022692"/>
    </source>
</evidence>
<accession>A0A0M0LR84</accession>
<feature type="transmembrane region" description="Helical" evidence="6">
    <location>
        <begin position="45"/>
        <end position="66"/>
    </location>
</feature>
<keyword evidence="8" id="KW-1185">Reference proteome</keyword>
<keyword evidence="4 6" id="KW-1133">Transmembrane helix</keyword>
<feature type="transmembrane region" description="Helical" evidence="6">
    <location>
        <begin position="363"/>
        <end position="387"/>
    </location>
</feature>
<feature type="transmembrane region" description="Helical" evidence="6">
    <location>
        <begin position="425"/>
        <end position="447"/>
    </location>
</feature>